<evidence type="ECO:0000313" key="1">
    <source>
        <dbReference type="EMBL" id="KKL08156.1"/>
    </source>
</evidence>
<gene>
    <name evidence="1" type="ORF">LCGC14_2578690</name>
</gene>
<feature type="non-terminal residue" evidence="1">
    <location>
        <position position="352"/>
    </location>
</feature>
<comment type="caution">
    <text evidence="1">The sequence shown here is derived from an EMBL/GenBank/DDBJ whole genome shotgun (WGS) entry which is preliminary data.</text>
</comment>
<dbReference type="EMBL" id="LAZR01042994">
    <property type="protein sequence ID" value="KKL08156.1"/>
    <property type="molecule type" value="Genomic_DNA"/>
</dbReference>
<organism evidence="1">
    <name type="scientific">marine sediment metagenome</name>
    <dbReference type="NCBI Taxonomy" id="412755"/>
    <lineage>
        <taxon>unclassified sequences</taxon>
        <taxon>metagenomes</taxon>
        <taxon>ecological metagenomes</taxon>
    </lineage>
</organism>
<dbReference type="AlphaFoldDB" id="A0A0F9CR63"/>
<proteinExistence type="predicted"/>
<accession>A0A0F9CR63</accession>
<name>A0A0F9CR63_9ZZZZ</name>
<sequence length="352" mass="38857">MSKVLFISQNGDLLPLAERVELEGHGVTLHICNSFYTSRGRGNVKARSATSVGLLQEENVVNQKNIEDLLQKVSPDICVTDGGMGRVGEVVRRMGVQTWGSDRWSELVFGEYERNLLKSINVKPLPQPTPGDASFGVGAFSDGDILYNPFLAVTEVGLQNKGVGVQGDGGVCVQALHAGHPLLKELYKLEEVIKRVSYKGMLLLSSHLEVGFSLPLFACMYELTKGKLLDVLKGRKDDVTKEWASATRISLPPFPIPSDIRYVKHVSVVKGAAKHIWFVDASNSDIGICDGNVGWVSARGGEQEKEEFTPLREARRRTLRTITNMKNENDLKELQYRTDVGVRSAQILATYE</sequence>
<protein>
    <submittedName>
        <fullName evidence="1">Uncharacterized protein</fullName>
    </submittedName>
</protein>
<reference evidence="1" key="1">
    <citation type="journal article" date="2015" name="Nature">
        <title>Complex archaea that bridge the gap between prokaryotes and eukaryotes.</title>
        <authorList>
            <person name="Spang A."/>
            <person name="Saw J.H."/>
            <person name="Jorgensen S.L."/>
            <person name="Zaremba-Niedzwiedzka K."/>
            <person name="Martijn J."/>
            <person name="Lind A.E."/>
            <person name="van Eijk R."/>
            <person name="Schleper C."/>
            <person name="Guy L."/>
            <person name="Ettema T.J."/>
        </authorList>
    </citation>
    <scope>NUCLEOTIDE SEQUENCE</scope>
</reference>